<keyword evidence="1" id="KW-0472">Membrane</keyword>
<dbReference type="Proteomes" id="UP000095751">
    <property type="component" value="Unassembled WGS sequence"/>
</dbReference>
<sequence>MKVSTSASLSFLCFLLVVTETSAWSMGSIFGNLMFAVSGCMNQEYTSGCMPIKGGPARNHQFWDNVCPTSSSRRRLSSDYQWTVVACSKQHGGNYAACSNNSVEYCSEEYAEESAESSAEYDASGTGENSISAGTTSSRRMSFLPYIIAATVSTMFIGLFVWKKRRDQQHAQEADELLADDSFHGSIAKRISNKLSKKKTVSETEFVKTTGYALA</sequence>
<evidence type="ECO:0000256" key="1">
    <source>
        <dbReference type="SAM" id="Phobius"/>
    </source>
</evidence>
<reference evidence="3 4" key="1">
    <citation type="submission" date="2016-09" db="EMBL/GenBank/DDBJ databases">
        <title>Extensive genetic diversity and differential bi-allelic expression allows diatom success in the polar Southern Ocean.</title>
        <authorList>
            <consortium name="DOE Joint Genome Institute"/>
            <person name="Mock T."/>
            <person name="Otillar R.P."/>
            <person name="Strauss J."/>
            <person name="Dupont C."/>
            <person name="Frickenhaus S."/>
            <person name="Maumus F."/>
            <person name="Mcmullan M."/>
            <person name="Sanges R."/>
            <person name="Schmutz J."/>
            <person name="Toseland A."/>
            <person name="Valas R."/>
            <person name="Veluchamy A."/>
            <person name="Ward B.J."/>
            <person name="Allen A."/>
            <person name="Barry K."/>
            <person name="Falciatore A."/>
            <person name="Ferrante M."/>
            <person name="Fortunato A.E."/>
            <person name="Gloeckner G."/>
            <person name="Gruber A."/>
            <person name="Hipkin R."/>
            <person name="Janech M."/>
            <person name="Kroth P."/>
            <person name="Leese F."/>
            <person name="Lindquist E."/>
            <person name="Lyon B.R."/>
            <person name="Martin J."/>
            <person name="Mayer C."/>
            <person name="Parker M."/>
            <person name="Quesneville H."/>
            <person name="Raymond J."/>
            <person name="Uhlig C."/>
            <person name="Valentin K.U."/>
            <person name="Worden A.Z."/>
            <person name="Armbrust E.V."/>
            <person name="Bowler C."/>
            <person name="Green B."/>
            <person name="Moulton V."/>
            <person name="Van Oosterhout C."/>
            <person name="Grigoriev I."/>
        </authorList>
    </citation>
    <scope>NUCLEOTIDE SEQUENCE [LARGE SCALE GENOMIC DNA]</scope>
    <source>
        <strain evidence="3 4">CCMP1102</strain>
    </source>
</reference>
<dbReference type="KEGG" id="fcy:FRACYDRAFT_271421"/>
<dbReference type="InParanoid" id="A0A1E7ETK6"/>
<keyword evidence="4" id="KW-1185">Reference proteome</keyword>
<feature type="chain" id="PRO_5009192317" evidence="2">
    <location>
        <begin position="24"/>
        <end position="215"/>
    </location>
</feature>
<feature type="signal peptide" evidence="2">
    <location>
        <begin position="1"/>
        <end position="23"/>
    </location>
</feature>
<dbReference type="AlphaFoldDB" id="A0A1E7ETK6"/>
<organism evidence="3 4">
    <name type="scientific">Fragilariopsis cylindrus CCMP1102</name>
    <dbReference type="NCBI Taxonomy" id="635003"/>
    <lineage>
        <taxon>Eukaryota</taxon>
        <taxon>Sar</taxon>
        <taxon>Stramenopiles</taxon>
        <taxon>Ochrophyta</taxon>
        <taxon>Bacillariophyta</taxon>
        <taxon>Bacillariophyceae</taxon>
        <taxon>Bacillariophycidae</taxon>
        <taxon>Bacillariales</taxon>
        <taxon>Bacillariaceae</taxon>
        <taxon>Fragilariopsis</taxon>
    </lineage>
</organism>
<proteinExistence type="predicted"/>
<keyword evidence="2" id="KW-0732">Signal</keyword>
<evidence type="ECO:0000313" key="4">
    <source>
        <dbReference type="Proteomes" id="UP000095751"/>
    </source>
</evidence>
<name>A0A1E7ETK6_9STRA</name>
<protein>
    <submittedName>
        <fullName evidence="3">Uncharacterized protein</fullName>
    </submittedName>
</protein>
<dbReference type="EMBL" id="KV784376">
    <property type="protein sequence ID" value="OEU09199.1"/>
    <property type="molecule type" value="Genomic_DNA"/>
</dbReference>
<evidence type="ECO:0000313" key="3">
    <source>
        <dbReference type="EMBL" id="OEU09199.1"/>
    </source>
</evidence>
<keyword evidence="1" id="KW-0812">Transmembrane</keyword>
<dbReference type="OrthoDB" id="55617at2759"/>
<accession>A0A1E7ETK6</accession>
<evidence type="ECO:0000256" key="2">
    <source>
        <dbReference type="SAM" id="SignalP"/>
    </source>
</evidence>
<gene>
    <name evidence="3" type="ORF">FRACYDRAFT_271421</name>
</gene>
<keyword evidence="1" id="KW-1133">Transmembrane helix</keyword>
<feature type="transmembrane region" description="Helical" evidence="1">
    <location>
        <begin position="143"/>
        <end position="162"/>
    </location>
</feature>